<dbReference type="AlphaFoldDB" id="A0A1I2H033"/>
<keyword evidence="3" id="KW-1185">Reference proteome</keyword>
<feature type="chain" id="PRO_5011600764" evidence="1">
    <location>
        <begin position="22"/>
        <end position="299"/>
    </location>
</feature>
<evidence type="ECO:0000313" key="2">
    <source>
        <dbReference type="EMBL" id="SFF22888.1"/>
    </source>
</evidence>
<sequence>MKRLYLLLCFCFMFNSFLAQGQEIFTQQDSAFFANQKADMKAWLVQVGIDSLKITDIRIQTVPSYVILRVYALSPEVWIALRESYLSQYKRNLEKDIFEKFVFLCEVEAKQALLIIEEPTESLSKFEVKAGLDPDKDYSFNIIEHNKPKVAHVEKFQLPAAKIIPPKEATSIDDFEVARLRIISILRQYYAKKGTWFEQSKFDVKESIDKQVKIIITNLRNEMLHDLFFGHFERIELRFYLTKEVEKVLFECMIDGKYGTSILLAPRSDYHYKDMGIRYQSYINDYALKIKSLLYYALK</sequence>
<keyword evidence="1" id="KW-0732">Signal</keyword>
<feature type="signal peptide" evidence="1">
    <location>
        <begin position="1"/>
        <end position="21"/>
    </location>
</feature>
<accession>A0A1I2H033</accession>
<name>A0A1I2H033_9BACT</name>
<evidence type="ECO:0000313" key="3">
    <source>
        <dbReference type="Proteomes" id="UP000199513"/>
    </source>
</evidence>
<proteinExistence type="predicted"/>
<protein>
    <submittedName>
        <fullName evidence="2">Uncharacterized protein</fullName>
    </submittedName>
</protein>
<dbReference type="RefSeq" id="WP_143090909.1">
    <property type="nucleotide sequence ID" value="NZ_FONY01000021.1"/>
</dbReference>
<evidence type="ECO:0000256" key="1">
    <source>
        <dbReference type="SAM" id="SignalP"/>
    </source>
</evidence>
<organism evidence="2 3">
    <name type="scientific">Thermoflexibacter ruber</name>
    <dbReference type="NCBI Taxonomy" id="1003"/>
    <lineage>
        <taxon>Bacteria</taxon>
        <taxon>Pseudomonadati</taxon>
        <taxon>Bacteroidota</taxon>
        <taxon>Cytophagia</taxon>
        <taxon>Cytophagales</taxon>
        <taxon>Thermoflexibacteraceae</taxon>
        <taxon>Thermoflexibacter</taxon>
    </lineage>
</organism>
<dbReference type="STRING" id="1003.SAMN04488541_10217"/>
<dbReference type="EMBL" id="FONY01000021">
    <property type="protein sequence ID" value="SFF22888.1"/>
    <property type="molecule type" value="Genomic_DNA"/>
</dbReference>
<reference evidence="2 3" key="1">
    <citation type="submission" date="2016-10" db="EMBL/GenBank/DDBJ databases">
        <authorList>
            <person name="de Groot N.N."/>
        </authorList>
    </citation>
    <scope>NUCLEOTIDE SEQUENCE [LARGE SCALE GENOMIC DNA]</scope>
    <source>
        <strain>GEY</strain>
        <strain evidence="3">DSM 9560</strain>
    </source>
</reference>
<dbReference type="Proteomes" id="UP000199513">
    <property type="component" value="Unassembled WGS sequence"/>
</dbReference>
<gene>
    <name evidence="2" type="ORF">SAMN04488541_10217</name>
</gene>